<dbReference type="PROSITE" id="PS50177">
    <property type="entry name" value="NTF2_DOMAIN"/>
    <property type="match status" value="1"/>
</dbReference>
<dbReference type="GO" id="GO:0015031">
    <property type="term" value="P:protein transport"/>
    <property type="evidence" value="ECO:0007669"/>
    <property type="project" value="UniProtKB-KW"/>
</dbReference>
<feature type="domain" description="NTF2" evidence="2">
    <location>
        <begin position="15"/>
        <end position="135"/>
    </location>
</feature>
<accession>A0A7S1Q6U0</accession>
<dbReference type="Gene3D" id="3.10.450.50">
    <property type="match status" value="1"/>
</dbReference>
<dbReference type="GO" id="GO:0005634">
    <property type="term" value="C:nucleus"/>
    <property type="evidence" value="ECO:0007669"/>
    <property type="project" value="UniProtKB-SubCell"/>
</dbReference>
<dbReference type="InterPro" id="IPR002075">
    <property type="entry name" value="NTF2_dom"/>
</dbReference>
<dbReference type="InterPro" id="IPR045875">
    <property type="entry name" value="NTF2"/>
</dbReference>
<evidence type="ECO:0000313" key="3">
    <source>
        <dbReference type="EMBL" id="CAD9119466.1"/>
    </source>
</evidence>
<keyword evidence="1" id="KW-0813">Transport</keyword>
<dbReference type="GO" id="GO:0051028">
    <property type="term" value="P:mRNA transport"/>
    <property type="evidence" value="ECO:0007669"/>
    <property type="project" value="UniProtKB-UniRule"/>
</dbReference>
<dbReference type="Pfam" id="PF02136">
    <property type="entry name" value="NTF2"/>
    <property type="match status" value="1"/>
</dbReference>
<evidence type="ECO:0000256" key="1">
    <source>
        <dbReference type="RuleBase" id="RU369002"/>
    </source>
</evidence>
<dbReference type="EMBL" id="HBGF01024972">
    <property type="protein sequence ID" value="CAD9119466.1"/>
    <property type="molecule type" value="Transcribed_RNA"/>
</dbReference>
<name>A0A7S1Q6U0_NEODS</name>
<comment type="function">
    <text evidence="1">Has a role in nuclear-cytoplasmic transport of proteins and mRNAs.</text>
</comment>
<dbReference type="PANTHER" id="PTHR12612">
    <property type="entry name" value="NUCLEAR TRANSPORT FACTOR 2"/>
    <property type="match status" value="1"/>
</dbReference>
<organism evidence="3">
    <name type="scientific">Neobodo designis</name>
    <name type="common">Flagellated protozoan</name>
    <name type="synonym">Bodo designis</name>
    <dbReference type="NCBI Taxonomy" id="312471"/>
    <lineage>
        <taxon>Eukaryota</taxon>
        <taxon>Discoba</taxon>
        <taxon>Euglenozoa</taxon>
        <taxon>Kinetoplastea</taxon>
        <taxon>Metakinetoplastina</taxon>
        <taxon>Neobodonida</taxon>
        <taxon>Neobodo</taxon>
    </lineage>
</organism>
<gene>
    <name evidence="3" type="ORF">NDES1114_LOCUS16558</name>
</gene>
<protein>
    <recommendedName>
        <fullName evidence="1">NTF2-related export protein</fullName>
    </recommendedName>
</protein>
<comment type="subcellular location">
    <subcellularLocation>
        <location evidence="1">Cytoplasm</location>
    </subcellularLocation>
    <subcellularLocation>
        <location evidence="1">Nucleus</location>
    </subcellularLocation>
</comment>
<proteinExistence type="predicted"/>
<dbReference type="InterPro" id="IPR032710">
    <property type="entry name" value="NTF2-like_dom_sf"/>
</dbReference>
<dbReference type="GO" id="GO:0005737">
    <property type="term" value="C:cytoplasm"/>
    <property type="evidence" value="ECO:0007669"/>
    <property type="project" value="UniProtKB-SubCell"/>
</dbReference>
<evidence type="ECO:0000259" key="2">
    <source>
        <dbReference type="PROSITE" id="PS50177"/>
    </source>
</evidence>
<dbReference type="GO" id="GO:0006913">
    <property type="term" value="P:nucleocytoplasmic transport"/>
    <property type="evidence" value="ECO:0007669"/>
    <property type="project" value="UniProtKB-UniRule"/>
</dbReference>
<dbReference type="InterPro" id="IPR018222">
    <property type="entry name" value="Nuclear_transport_factor_2_euk"/>
</dbReference>
<keyword evidence="1" id="KW-0653">Protein transport</keyword>
<dbReference type="SUPFAM" id="SSF54427">
    <property type="entry name" value="NTF2-like"/>
    <property type="match status" value="1"/>
</dbReference>
<reference evidence="3" key="1">
    <citation type="submission" date="2021-01" db="EMBL/GenBank/DDBJ databases">
        <authorList>
            <person name="Corre E."/>
            <person name="Pelletier E."/>
            <person name="Niang G."/>
            <person name="Scheremetjew M."/>
            <person name="Finn R."/>
            <person name="Kale V."/>
            <person name="Holt S."/>
            <person name="Cochrane G."/>
            <person name="Meng A."/>
            <person name="Brown T."/>
            <person name="Cohen L."/>
        </authorList>
    </citation>
    <scope>NUCLEOTIDE SEQUENCE</scope>
    <source>
        <strain evidence="3">CCAP 1951/1</strain>
    </source>
</reference>
<sequence length="141" mass="16362">MSTLDNGVLNELTSAARRFKDAYYQALDASPERRQELLTRYYPAQVQHPVMTWNGHVLATPADVGQYMANLPKTKHTIYSADVQPLPGAERIETFFITITGTCIFDDEHPRNFYQRLTVCHQEGRLYIVQDYYRWTAEKTN</sequence>
<keyword evidence="1" id="KW-0963">Cytoplasm</keyword>
<keyword evidence="1" id="KW-0539">Nucleus</keyword>
<dbReference type="AlphaFoldDB" id="A0A7S1Q6U0"/>